<dbReference type="EMBL" id="WNZX01000002">
    <property type="protein sequence ID" value="MUG69912.1"/>
    <property type="molecule type" value="Genomic_DNA"/>
</dbReference>
<dbReference type="Proteomes" id="UP000450917">
    <property type="component" value="Unassembled WGS sequence"/>
</dbReference>
<evidence type="ECO:0000256" key="4">
    <source>
        <dbReference type="ARBA" id="ARBA00022840"/>
    </source>
</evidence>
<sequence>MLKLNDLSASYGRVQVLFNISLEVKDKSVVTLIGTNGAGKSTTLKAISRLLTSVKGSITFNGEELIGTPSDWPVKLGIVHVPEGRQLFSKMKVKENLELGAYLYAGRRTEIRERMEYVYHIFPKLADRKDQLAGTLSGGEQQMLAIGRGLMSKPKILLLDEPSWGLAPIVTQQIFDALKQLPNQGTSILLVEQNAWLALEIADYGYLIQNGSVVDSGRSSELKKQDHVREIYMGK</sequence>
<feature type="domain" description="ABC transporter" evidence="6">
    <location>
        <begin position="2"/>
        <end position="235"/>
    </location>
</feature>
<dbReference type="InterPro" id="IPR003439">
    <property type="entry name" value="ABC_transporter-like_ATP-bd"/>
</dbReference>
<dbReference type="PROSITE" id="PS50893">
    <property type="entry name" value="ABC_TRANSPORTER_2"/>
    <property type="match status" value="1"/>
</dbReference>
<comment type="similarity">
    <text evidence="1">Belongs to the ABC transporter superfamily.</text>
</comment>
<name>A0A7X3CSD8_9BACL</name>
<dbReference type="GO" id="GO:0016887">
    <property type="term" value="F:ATP hydrolysis activity"/>
    <property type="evidence" value="ECO:0007669"/>
    <property type="project" value="InterPro"/>
</dbReference>
<reference evidence="7 8" key="1">
    <citation type="submission" date="2019-11" db="EMBL/GenBank/DDBJ databases">
        <title>Draft genome sequences of five Paenibacillus species of dairy origin.</title>
        <authorList>
            <person name="Olajide A.M."/>
            <person name="Chen S."/>
            <person name="Lapointe G."/>
        </authorList>
    </citation>
    <scope>NUCLEOTIDE SEQUENCE [LARGE SCALE GENOMIC DNA]</scope>
    <source>
        <strain evidence="7 8">2CS3</strain>
    </source>
</reference>
<protein>
    <submittedName>
        <fullName evidence="7">ATP-binding cassette domain-containing protein</fullName>
    </submittedName>
</protein>
<dbReference type="SUPFAM" id="SSF52540">
    <property type="entry name" value="P-loop containing nucleoside triphosphate hydrolases"/>
    <property type="match status" value="1"/>
</dbReference>
<keyword evidence="4 7" id="KW-0067">ATP-binding</keyword>
<dbReference type="PANTHER" id="PTHR43820">
    <property type="entry name" value="HIGH-AFFINITY BRANCHED-CHAIN AMINO ACID TRANSPORT ATP-BINDING PROTEIN LIVF"/>
    <property type="match status" value="1"/>
</dbReference>
<dbReference type="PANTHER" id="PTHR43820:SF4">
    <property type="entry name" value="HIGH-AFFINITY BRANCHED-CHAIN AMINO ACID TRANSPORT ATP-BINDING PROTEIN LIVF"/>
    <property type="match status" value="1"/>
</dbReference>
<comment type="caution">
    <text evidence="7">The sequence shown here is derived from an EMBL/GenBank/DDBJ whole genome shotgun (WGS) entry which is preliminary data.</text>
</comment>
<dbReference type="InterPro" id="IPR052156">
    <property type="entry name" value="BCAA_Transport_ATP-bd_LivF"/>
</dbReference>
<evidence type="ECO:0000256" key="2">
    <source>
        <dbReference type="ARBA" id="ARBA00022448"/>
    </source>
</evidence>
<evidence type="ECO:0000256" key="1">
    <source>
        <dbReference type="ARBA" id="ARBA00005417"/>
    </source>
</evidence>
<dbReference type="InterPro" id="IPR027417">
    <property type="entry name" value="P-loop_NTPase"/>
</dbReference>
<keyword evidence="3" id="KW-0547">Nucleotide-binding</keyword>
<dbReference type="GO" id="GO:0005524">
    <property type="term" value="F:ATP binding"/>
    <property type="evidence" value="ECO:0007669"/>
    <property type="project" value="UniProtKB-KW"/>
</dbReference>
<dbReference type="Gene3D" id="3.40.50.300">
    <property type="entry name" value="P-loop containing nucleotide triphosphate hydrolases"/>
    <property type="match status" value="1"/>
</dbReference>
<dbReference type="GO" id="GO:0015807">
    <property type="term" value="P:L-amino acid transport"/>
    <property type="evidence" value="ECO:0007669"/>
    <property type="project" value="TreeGrafter"/>
</dbReference>
<evidence type="ECO:0000313" key="7">
    <source>
        <dbReference type="EMBL" id="MUG69912.1"/>
    </source>
</evidence>
<keyword evidence="5" id="KW-0029">Amino-acid transport</keyword>
<organism evidence="7 8">
    <name type="scientific">Paenibacillus validus</name>
    <dbReference type="NCBI Taxonomy" id="44253"/>
    <lineage>
        <taxon>Bacteria</taxon>
        <taxon>Bacillati</taxon>
        <taxon>Bacillota</taxon>
        <taxon>Bacilli</taxon>
        <taxon>Bacillales</taxon>
        <taxon>Paenibacillaceae</taxon>
        <taxon>Paenibacillus</taxon>
    </lineage>
</organism>
<keyword evidence="2" id="KW-0813">Transport</keyword>
<dbReference type="PROSITE" id="PS00211">
    <property type="entry name" value="ABC_TRANSPORTER_1"/>
    <property type="match status" value="1"/>
</dbReference>
<dbReference type="Pfam" id="PF00005">
    <property type="entry name" value="ABC_tran"/>
    <property type="match status" value="1"/>
</dbReference>
<dbReference type="RefSeq" id="WP_054796248.1">
    <property type="nucleotide sequence ID" value="NZ_JARTHJ010000041.1"/>
</dbReference>
<dbReference type="InterPro" id="IPR003593">
    <property type="entry name" value="AAA+_ATPase"/>
</dbReference>
<dbReference type="CDD" id="cd03224">
    <property type="entry name" value="ABC_TM1139_LivF_branched"/>
    <property type="match status" value="1"/>
</dbReference>
<dbReference type="InterPro" id="IPR017871">
    <property type="entry name" value="ABC_transporter-like_CS"/>
</dbReference>
<keyword evidence="8" id="KW-1185">Reference proteome</keyword>
<evidence type="ECO:0000256" key="5">
    <source>
        <dbReference type="ARBA" id="ARBA00022970"/>
    </source>
</evidence>
<evidence type="ECO:0000256" key="3">
    <source>
        <dbReference type="ARBA" id="ARBA00022741"/>
    </source>
</evidence>
<dbReference type="GO" id="GO:0015658">
    <property type="term" value="F:branched-chain amino acid transmembrane transporter activity"/>
    <property type="evidence" value="ECO:0007669"/>
    <property type="project" value="TreeGrafter"/>
</dbReference>
<accession>A0A7X3CSD8</accession>
<dbReference type="SMART" id="SM00382">
    <property type="entry name" value="AAA"/>
    <property type="match status" value="1"/>
</dbReference>
<proteinExistence type="inferred from homology"/>
<dbReference type="AlphaFoldDB" id="A0A7X3CSD8"/>
<evidence type="ECO:0000313" key="8">
    <source>
        <dbReference type="Proteomes" id="UP000450917"/>
    </source>
</evidence>
<gene>
    <name evidence="7" type="ORF">GNP93_04390</name>
</gene>
<evidence type="ECO:0000259" key="6">
    <source>
        <dbReference type="PROSITE" id="PS50893"/>
    </source>
</evidence>